<gene>
    <name evidence="2" type="ORF">EVA_21462</name>
</gene>
<dbReference type="Pfam" id="PF14498">
    <property type="entry name" value="Glyco_hyd_65N_2"/>
    <property type="match status" value="1"/>
</dbReference>
<name>J9F6B2_9ZZZZ</name>
<evidence type="ECO:0000313" key="2">
    <source>
        <dbReference type="EMBL" id="EJW90431.1"/>
    </source>
</evidence>
<feature type="non-terminal residue" evidence="2">
    <location>
        <position position="118"/>
    </location>
</feature>
<dbReference type="AlphaFoldDB" id="J9F6B2"/>
<organism evidence="2">
    <name type="scientific">gut metagenome</name>
    <dbReference type="NCBI Taxonomy" id="749906"/>
    <lineage>
        <taxon>unclassified sequences</taxon>
        <taxon>metagenomes</taxon>
        <taxon>organismal metagenomes</taxon>
    </lineage>
</organism>
<reference evidence="2" key="1">
    <citation type="journal article" date="2012" name="PLoS ONE">
        <title>Gene sets for utilization of primary and secondary nutrition supplies in the distal gut of endangered iberian lynx.</title>
        <authorList>
            <person name="Alcaide M."/>
            <person name="Messina E."/>
            <person name="Richter M."/>
            <person name="Bargiela R."/>
            <person name="Peplies J."/>
            <person name="Huws S.A."/>
            <person name="Newbold C.J."/>
            <person name="Golyshin P.N."/>
            <person name="Simon M.A."/>
            <person name="Lopez G."/>
            <person name="Yakimov M.M."/>
            <person name="Ferrer M."/>
        </authorList>
    </citation>
    <scope>NUCLEOTIDE SEQUENCE</scope>
</reference>
<keyword evidence="2" id="KW-0378">Hydrolase</keyword>
<comment type="caution">
    <text evidence="2">The sequence shown here is derived from an EMBL/GenBank/DDBJ whole genome shotgun (WGS) entry which is preliminary data.</text>
</comment>
<dbReference type="InterPro" id="IPR027414">
    <property type="entry name" value="GH95_N_dom"/>
</dbReference>
<evidence type="ECO:0000259" key="1">
    <source>
        <dbReference type="Pfam" id="PF14498"/>
    </source>
</evidence>
<dbReference type="Gene3D" id="2.70.98.50">
    <property type="entry name" value="putative glycoside hydrolase family protein from bacillus halodurans"/>
    <property type="match status" value="1"/>
</dbReference>
<accession>J9F6B2</accession>
<proteinExistence type="predicted"/>
<dbReference type="EMBL" id="AMCI01008845">
    <property type="protein sequence ID" value="EJW90431.1"/>
    <property type="molecule type" value="Genomic_DNA"/>
</dbReference>
<feature type="non-terminal residue" evidence="2">
    <location>
        <position position="1"/>
    </location>
</feature>
<sequence>PANMMVIRFTADTPAKQNLVFSYAPNPVSEGRMQPDGAQGLVYSGALDNNGMRYVVRIQAACKGGSLTNSDGKLSVKGADEVVFYVTADTDYKPNFDPDFSNPLTYVGVNPDSTTKQW</sequence>
<protein>
    <submittedName>
        <fullName evidence="2">Glycoside hydrolase family</fullName>
    </submittedName>
</protein>
<feature type="domain" description="Glycosyl hydrolase family 95 N-terminal" evidence="1">
    <location>
        <begin position="1"/>
        <end position="94"/>
    </location>
</feature>
<dbReference type="GO" id="GO:0016787">
    <property type="term" value="F:hydrolase activity"/>
    <property type="evidence" value="ECO:0007669"/>
    <property type="project" value="UniProtKB-KW"/>
</dbReference>